<sequence>MSLQKKIKIQEIPHKPQQSQSINRKIPLHRASLDLNMKKTPASIRIKKSKPLQLNALERLTFSSALSNHKNFNLIKQFKTVDLRTDYPEFELLGKNNKSASKKTLLIRNKIISPRFSAPSSPSNKATTKRKWGLQDWFEEIENDEEKKTKKLLHELDVFFH</sequence>
<organism evidence="1 2">
    <name type="scientific">Blepharisma stoltei</name>
    <dbReference type="NCBI Taxonomy" id="1481888"/>
    <lineage>
        <taxon>Eukaryota</taxon>
        <taxon>Sar</taxon>
        <taxon>Alveolata</taxon>
        <taxon>Ciliophora</taxon>
        <taxon>Postciliodesmatophora</taxon>
        <taxon>Heterotrichea</taxon>
        <taxon>Heterotrichida</taxon>
        <taxon>Blepharismidae</taxon>
        <taxon>Blepharisma</taxon>
    </lineage>
</organism>
<comment type="caution">
    <text evidence="1">The sequence shown here is derived from an EMBL/GenBank/DDBJ whole genome shotgun (WGS) entry which is preliminary data.</text>
</comment>
<evidence type="ECO:0000313" key="2">
    <source>
        <dbReference type="Proteomes" id="UP001162131"/>
    </source>
</evidence>
<gene>
    <name evidence="1" type="ORF">BSTOLATCC_MIC38642</name>
</gene>
<accession>A0AAU9JLJ9</accession>
<reference evidence="1" key="1">
    <citation type="submission" date="2021-09" db="EMBL/GenBank/DDBJ databases">
        <authorList>
            <consortium name="AG Swart"/>
            <person name="Singh M."/>
            <person name="Singh A."/>
            <person name="Seah K."/>
            <person name="Emmerich C."/>
        </authorList>
    </citation>
    <scope>NUCLEOTIDE SEQUENCE</scope>
    <source>
        <strain evidence="1">ATCC30299</strain>
    </source>
</reference>
<evidence type="ECO:0000313" key="1">
    <source>
        <dbReference type="EMBL" id="CAG9325384.1"/>
    </source>
</evidence>
<name>A0AAU9JLJ9_9CILI</name>
<keyword evidence="2" id="KW-1185">Reference proteome</keyword>
<proteinExistence type="predicted"/>
<dbReference type="EMBL" id="CAJZBQ010000038">
    <property type="protein sequence ID" value="CAG9325384.1"/>
    <property type="molecule type" value="Genomic_DNA"/>
</dbReference>
<dbReference type="AlphaFoldDB" id="A0AAU9JLJ9"/>
<dbReference type="Proteomes" id="UP001162131">
    <property type="component" value="Unassembled WGS sequence"/>
</dbReference>
<protein>
    <submittedName>
        <fullName evidence="1">Uncharacterized protein</fullName>
    </submittedName>
</protein>